<keyword evidence="3" id="KW-1185">Reference proteome</keyword>
<dbReference type="RefSeq" id="WP_357991136.1">
    <property type="nucleotide sequence ID" value="NZ_JBEYBR010000023.1"/>
</dbReference>
<feature type="compositionally biased region" description="Low complexity" evidence="1">
    <location>
        <begin position="74"/>
        <end position="87"/>
    </location>
</feature>
<proteinExistence type="predicted"/>
<evidence type="ECO:0000256" key="1">
    <source>
        <dbReference type="SAM" id="MobiDB-lite"/>
    </source>
</evidence>
<organism evidence="2 3">
    <name type="scientific">Nocardia niwae</name>
    <dbReference type="NCBI Taxonomy" id="626084"/>
    <lineage>
        <taxon>Bacteria</taxon>
        <taxon>Bacillati</taxon>
        <taxon>Actinomycetota</taxon>
        <taxon>Actinomycetes</taxon>
        <taxon>Mycobacteriales</taxon>
        <taxon>Nocardiaceae</taxon>
        <taxon>Nocardia</taxon>
    </lineage>
</organism>
<reference evidence="2 3" key="1">
    <citation type="submission" date="2024-06" db="EMBL/GenBank/DDBJ databases">
        <title>The Natural Products Discovery Center: Release of the First 8490 Sequenced Strains for Exploring Actinobacteria Biosynthetic Diversity.</title>
        <authorList>
            <person name="Kalkreuter E."/>
            <person name="Kautsar S.A."/>
            <person name="Yang D."/>
            <person name="Bader C.D."/>
            <person name="Teijaro C.N."/>
            <person name="Fluegel L."/>
            <person name="Davis C.M."/>
            <person name="Simpson J.R."/>
            <person name="Lauterbach L."/>
            <person name="Steele A.D."/>
            <person name="Gui C."/>
            <person name="Meng S."/>
            <person name="Li G."/>
            <person name="Viehrig K."/>
            <person name="Ye F."/>
            <person name="Su P."/>
            <person name="Kiefer A.F."/>
            <person name="Nichols A."/>
            <person name="Cepeda A.J."/>
            <person name="Yan W."/>
            <person name="Fan B."/>
            <person name="Jiang Y."/>
            <person name="Adhikari A."/>
            <person name="Zheng C.-J."/>
            <person name="Schuster L."/>
            <person name="Cowan T.M."/>
            <person name="Smanski M.J."/>
            <person name="Chevrette M.G."/>
            <person name="De Carvalho L.P.S."/>
            <person name="Shen B."/>
        </authorList>
    </citation>
    <scope>NUCLEOTIDE SEQUENCE [LARGE SCALE GENOMIC DNA]</scope>
    <source>
        <strain evidence="2 3">NPDC019434</strain>
    </source>
</reference>
<feature type="region of interest" description="Disordered" evidence="1">
    <location>
        <begin position="70"/>
        <end position="95"/>
    </location>
</feature>
<dbReference type="EMBL" id="JBEYBR010000023">
    <property type="protein sequence ID" value="MEU2122461.1"/>
    <property type="molecule type" value="Genomic_DNA"/>
</dbReference>
<name>A0ABV2X9C2_9NOCA</name>
<evidence type="ECO:0000313" key="3">
    <source>
        <dbReference type="Proteomes" id="UP001550535"/>
    </source>
</evidence>
<evidence type="ECO:0000313" key="2">
    <source>
        <dbReference type="EMBL" id="MEU2122461.1"/>
    </source>
</evidence>
<sequence length="147" mass="16418">MISVRPQREVFLTVEQFKAVRQLTLQIVNVREDLLIPLGWNPGVQDCLQRLVRFVPRQLDPDARVRVVAAEGDGNNSASASQSNGNEEAADSTGELVRHLPTSIADVWPRLLDLTFQFLGSQEARYRTGFYEEEINDALAAIRNIAG</sequence>
<comment type="caution">
    <text evidence="2">The sequence shown here is derived from an EMBL/GenBank/DDBJ whole genome shotgun (WGS) entry which is preliminary data.</text>
</comment>
<gene>
    <name evidence="2" type="ORF">ABZ507_11635</name>
</gene>
<accession>A0ABV2X9C2</accession>
<dbReference type="Proteomes" id="UP001550535">
    <property type="component" value="Unassembled WGS sequence"/>
</dbReference>
<protein>
    <submittedName>
        <fullName evidence="2">Uncharacterized protein</fullName>
    </submittedName>
</protein>